<evidence type="ECO:0000313" key="1">
    <source>
        <dbReference type="EMBL" id="GBM39292.1"/>
    </source>
</evidence>
<comment type="caution">
    <text evidence="1">The sequence shown here is derived from an EMBL/GenBank/DDBJ whole genome shotgun (WGS) entry which is preliminary data.</text>
</comment>
<name>A0A4Y2FD60_ARAVE</name>
<dbReference type="AlphaFoldDB" id="A0A4Y2FD60"/>
<organism evidence="1 2">
    <name type="scientific">Araneus ventricosus</name>
    <name type="common">Orbweaver spider</name>
    <name type="synonym">Epeira ventricosa</name>
    <dbReference type="NCBI Taxonomy" id="182803"/>
    <lineage>
        <taxon>Eukaryota</taxon>
        <taxon>Metazoa</taxon>
        <taxon>Ecdysozoa</taxon>
        <taxon>Arthropoda</taxon>
        <taxon>Chelicerata</taxon>
        <taxon>Arachnida</taxon>
        <taxon>Araneae</taxon>
        <taxon>Araneomorphae</taxon>
        <taxon>Entelegynae</taxon>
        <taxon>Araneoidea</taxon>
        <taxon>Araneidae</taxon>
        <taxon>Araneus</taxon>
    </lineage>
</organism>
<proteinExistence type="predicted"/>
<keyword evidence="2" id="KW-1185">Reference proteome</keyword>
<gene>
    <name evidence="1" type="ORF">AVEN_171374_1</name>
</gene>
<dbReference type="Proteomes" id="UP000499080">
    <property type="component" value="Unassembled WGS sequence"/>
</dbReference>
<accession>A0A4Y2FD60</accession>
<dbReference type="EMBL" id="BGPR01000892">
    <property type="protein sequence ID" value="GBM39292.1"/>
    <property type="molecule type" value="Genomic_DNA"/>
</dbReference>
<sequence length="93" mass="10325">MESIAAECPQNFLADLLSQYVINHIRSFDHQCPPLHLEKSGKAINISFPSAGVRQTNALQGASSADALNVCGAGFQNTRLWFVYEQLRIPFLF</sequence>
<reference evidence="1 2" key="1">
    <citation type="journal article" date="2019" name="Sci. Rep.">
        <title>Orb-weaving spider Araneus ventricosus genome elucidates the spidroin gene catalogue.</title>
        <authorList>
            <person name="Kono N."/>
            <person name="Nakamura H."/>
            <person name="Ohtoshi R."/>
            <person name="Moran D.A.P."/>
            <person name="Shinohara A."/>
            <person name="Yoshida Y."/>
            <person name="Fujiwara M."/>
            <person name="Mori M."/>
            <person name="Tomita M."/>
            <person name="Arakawa K."/>
        </authorList>
    </citation>
    <scope>NUCLEOTIDE SEQUENCE [LARGE SCALE GENOMIC DNA]</scope>
</reference>
<protein>
    <submittedName>
        <fullName evidence="1">Uncharacterized protein</fullName>
    </submittedName>
</protein>
<evidence type="ECO:0000313" key="2">
    <source>
        <dbReference type="Proteomes" id="UP000499080"/>
    </source>
</evidence>